<organism evidence="1 2">
    <name type="scientific">Wickerhamomyces pijperi</name>
    <name type="common">Yeast</name>
    <name type="synonym">Pichia pijperi</name>
    <dbReference type="NCBI Taxonomy" id="599730"/>
    <lineage>
        <taxon>Eukaryota</taxon>
        <taxon>Fungi</taxon>
        <taxon>Dikarya</taxon>
        <taxon>Ascomycota</taxon>
        <taxon>Saccharomycotina</taxon>
        <taxon>Saccharomycetes</taxon>
        <taxon>Phaffomycetales</taxon>
        <taxon>Wickerhamomycetaceae</taxon>
        <taxon>Wickerhamomyces</taxon>
    </lineage>
</organism>
<gene>
    <name evidence="1" type="ORF">WICPIJ_008948</name>
</gene>
<comment type="caution">
    <text evidence="1">The sequence shown here is derived from an EMBL/GenBank/DDBJ whole genome shotgun (WGS) entry which is preliminary data.</text>
</comment>
<evidence type="ECO:0000313" key="1">
    <source>
        <dbReference type="EMBL" id="KAH3677588.1"/>
    </source>
</evidence>
<reference evidence="1" key="1">
    <citation type="journal article" date="2021" name="Open Biol.">
        <title>Shared evolutionary footprints suggest mitochondrial oxidative damage underlies multiple complex I losses in fungi.</title>
        <authorList>
            <person name="Schikora-Tamarit M.A."/>
            <person name="Marcet-Houben M."/>
            <person name="Nosek J."/>
            <person name="Gabaldon T."/>
        </authorList>
    </citation>
    <scope>NUCLEOTIDE SEQUENCE</scope>
    <source>
        <strain evidence="1">CBS2887</strain>
    </source>
</reference>
<keyword evidence="2" id="KW-1185">Reference proteome</keyword>
<evidence type="ECO:0000313" key="2">
    <source>
        <dbReference type="Proteomes" id="UP000774326"/>
    </source>
</evidence>
<sequence>MNLTYYTTTVSVATDDDLLDLQDVDGELQSGSGDFIFVVDQVTNVLEGENLTWNNVEDIFVVSGVGTANPQGVWGLTLAVQLEQSWVHFIGLFNKSLVLLKVVL</sequence>
<reference evidence="1" key="2">
    <citation type="submission" date="2021-01" db="EMBL/GenBank/DDBJ databases">
        <authorList>
            <person name="Schikora-Tamarit M.A."/>
        </authorList>
    </citation>
    <scope>NUCLEOTIDE SEQUENCE</scope>
    <source>
        <strain evidence="1">CBS2887</strain>
    </source>
</reference>
<dbReference type="AlphaFoldDB" id="A0A9P8PSM1"/>
<dbReference type="EMBL" id="JAEUBG010005157">
    <property type="protein sequence ID" value="KAH3677588.1"/>
    <property type="molecule type" value="Genomic_DNA"/>
</dbReference>
<protein>
    <submittedName>
        <fullName evidence="1">Uncharacterized protein</fullName>
    </submittedName>
</protein>
<dbReference type="Proteomes" id="UP000774326">
    <property type="component" value="Unassembled WGS sequence"/>
</dbReference>
<accession>A0A9P8PSM1</accession>
<proteinExistence type="predicted"/>
<name>A0A9P8PSM1_WICPI</name>
<dbReference type="AntiFam" id="ANF00103">
    <property type="entry name" value="Shadow ORF (opposite can)"/>
</dbReference>